<protein>
    <submittedName>
        <fullName evidence="15">Uncharacterized protein</fullName>
    </submittedName>
</protein>
<dbReference type="FunFam" id="3.90.550.10:FF:000016">
    <property type="entry name" value="LARGE xylosyl- and glucuronyltransferase 2"/>
    <property type="match status" value="1"/>
</dbReference>
<feature type="transmembrane region" description="Helical" evidence="14">
    <location>
        <begin position="279"/>
        <end position="300"/>
    </location>
</feature>
<evidence type="ECO:0000256" key="2">
    <source>
        <dbReference type="ARBA" id="ARBA00004323"/>
    </source>
</evidence>
<dbReference type="GO" id="GO:0007165">
    <property type="term" value="P:signal transduction"/>
    <property type="evidence" value="ECO:0007669"/>
    <property type="project" value="UniProtKB-KW"/>
</dbReference>
<evidence type="ECO:0000256" key="12">
    <source>
        <dbReference type="ARBA" id="ARBA00023224"/>
    </source>
</evidence>
<dbReference type="PANTHER" id="PTHR12270:SF25">
    <property type="entry name" value="GLYCOSYLTRANSFERASE-LIKE PROTEIN LARGE"/>
    <property type="match status" value="1"/>
</dbReference>
<evidence type="ECO:0000256" key="8">
    <source>
        <dbReference type="ARBA" id="ARBA00023034"/>
    </source>
</evidence>
<evidence type="ECO:0000256" key="11">
    <source>
        <dbReference type="ARBA" id="ARBA00023180"/>
    </source>
</evidence>
<evidence type="ECO:0000256" key="3">
    <source>
        <dbReference type="ARBA" id="ARBA00022606"/>
    </source>
</evidence>
<feature type="transmembrane region" description="Helical" evidence="14">
    <location>
        <begin position="132"/>
        <end position="150"/>
    </location>
</feature>
<keyword evidence="7 14" id="KW-1133">Transmembrane helix</keyword>
<evidence type="ECO:0000256" key="7">
    <source>
        <dbReference type="ARBA" id="ARBA00022989"/>
    </source>
</evidence>
<organism evidence="15 16">
    <name type="scientific">Dendroctonus ponderosae</name>
    <name type="common">Mountain pine beetle</name>
    <dbReference type="NCBI Taxonomy" id="77166"/>
    <lineage>
        <taxon>Eukaryota</taxon>
        <taxon>Metazoa</taxon>
        <taxon>Ecdysozoa</taxon>
        <taxon>Arthropoda</taxon>
        <taxon>Hexapoda</taxon>
        <taxon>Insecta</taxon>
        <taxon>Pterygota</taxon>
        <taxon>Neoptera</taxon>
        <taxon>Endopterygota</taxon>
        <taxon>Coleoptera</taxon>
        <taxon>Polyphaga</taxon>
        <taxon>Cucujiformia</taxon>
        <taxon>Curculionidae</taxon>
        <taxon>Scolytinae</taxon>
        <taxon>Dendroctonus</taxon>
    </lineage>
</organism>
<dbReference type="InterPro" id="IPR029044">
    <property type="entry name" value="Nucleotide-diphossugar_trans"/>
</dbReference>
<dbReference type="GO" id="GO:0000139">
    <property type="term" value="C:Golgi membrane"/>
    <property type="evidence" value="ECO:0007669"/>
    <property type="project" value="UniProtKB-SubCell"/>
</dbReference>
<feature type="compositionally biased region" description="Polar residues" evidence="13">
    <location>
        <begin position="1107"/>
        <end position="1118"/>
    </location>
</feature>
<dbReference type="Proteomes" id="UP000030742">
    <property type="component" value="Unassembled WGS sequence"/>
</dbReference>
<dbReference type="InterPro" id="IPR002495">
    <property type="entry name" value="Glyco_trans_8"/>
</dbReference>
<comment type="subcellular location">
    <subcellularLocation>
        <location evidence="2">Golgi apparatus membrane</location>
        <topology evidence="2">Single-pass type II membrane protein</topology>
    </subcellularLocation>
    <subcellularLocation>
        <location evidence="1">Membrane</location>
        <topology evidence="1">Multi-pass membrane protein</topology>
    </subcellularLocation>
</comment>
<proteinExistence type="predicted"/>
<dbReference type="Pfam" id="PF02949">
    <property type="entry name" value="7tm_6"/>
    <property type="match status" value="1"/>
</dbReference>
<name>U4UBD7_DENPD</name>
<dbReference type="SUPFAM" id="SSF53448">
    <property type="entry name" value="Nucleotide-diphospho-sugar transferases"/>
    <property type="match status" value="2"/>
</dbReference>
<evidence type="ECO:0000256" key="14">
    <source>
        <dbReference type="SAM" id="Phobius"/>
    </source>
</evidence>
<dbReference type="Gene3D" id="3.90.550.10">
    <property type="entry name" value="Spore Coat Polysaccharide Biosynthesis Protein SpsA, Chain A"/>
    <property type="match status" value="2"/>
</dbReference>
<accession>U4UBD7</accession>
<feature type="region of interest" description="Disordered" evidence="13">
    <location>
        <begin position="1107"/>
        <end position="1128"/>
    </location>
</feature>
<dbReference type="GO" id="GO:0035269">
    <property type="term" value="P:protein O-linked glycosylation via mannose"/>
    <property type="evidence" value="ECO:0007669"/>
    <property type="project" value="TreeGrafter"/>
</dbReference>
<feature type="transmembrane region" description="Helical" evidence="14">
    <location>
        <begin position="186"/>
        <end position="219"/>
    </location>
</feature>
<keyword evidence="10" id="KW-0675">Receptor</keyword>
<evidence type="ECO:0000313" key="15">
    <source>
        <dbReference type="EMBL" id="ERL91244.1"/>
    </source>
</evidence>
<evidence type="ECO:0000256" key="1">
    <source>
        <dbReference type="ARBA" id="ARBA00004141"/>
    </source>
</evidence>
<evidence type="ECO:0000313" key="16">
    <source>
        <dbReference type="Proteomes" id="UP000030742"/>
    </source>
</evidence>
<keyword evidence="8" id="KW-0333">Golgi apparatus</keyword>
<gene>
    <name evidence="15" type="ORF">D910_08579</name>
</gene>
<reference evidence="15 16" key="1">
    <citation type="journal article" date="2013" name="Genome Biol.">
        <title>Draft genome of the mountain pine beetle, Dendroctonus ponderosae Hopkins, a major forest pest.</title>
        <authorList>
            <person name="Keeling C.I."/>
            <person name="Yuen M.M."/>
            <person name="Liao N.Y."/>
            <person name="Docking T.R."/>
            <person name="Chan S.K."/>
            <person name="Taylor G.A."/>
            <person name="Palmquist D.L."/>
            <person name="Jackman S.D."/>
            <person name="Nguyen A."/>
            <person name="Li M."/>
            <person name="Henderson H."/>
            <person name="Janes J.K."/>
            <person name="Zhao Y."/>
            <person name="Pandoh P."/>
            <person name="Moore R."/>
            <person name="Sperling F.A."/>
            <person name="Huber D.P."/>
            <person name="Birol I."/>
            <person name="Jones S.J."/>
            <person name="Bohlmann J."/>
        </authorList>
    </citation>
    <scope>NUCLEOTIDE SEQUENCE</scope>
</reference>
<dbReference type="OrthoDB" id="411524at2759"/>
<dbReference type="GO" id="GO:0004984">
    <property type="term" value="F:olfactory receptor activity"/>
    <property type="evidence" value="ECO:0007669"/>
    <property type="project" value="InterPro"/>
</dbReference>
<evidence type="ECO:0000256" key="4">
    <source>
        <dbReference type="ARBA" id="ARBA00022692"/>
    </source>
</evidence>
<dbReference type="EMBL" id="KB632278">
    <property type="protein sequence ID" value="ERL91244.1"/>
    <property type="molecule type" value="Genomic_DNA"/>
</dbReference>
<dbReference type="GO" id="GO:0005549">
    <property type="term" value="F:odorant binding"/>
    <property type="evidence" value="ECO:0007669"/>
    <property type="project" value="InterPro"/>
</dbReference>
<dbReference type="InterPro" id="IPR051292">
    <property type="entry name" value="Xyl/GlcA_transferase"/>
</dbReference>
<dbReference type="AlphaFoldDB" id="U4UBD7"/>
<keyword evidence="5" id="KW-0552">Olfaction</keyword>
<keyword evidence="3" id="KW-0716">Sensory transduction</keyword>
<dbReference type="PANTHER" id="PTHR12270">
    <property type="entry name" value="GLYCOSYLTRANSFERASE-RELATED"/>
    <property type="match status" value="1"/>
</dbReference>
<keyword evidence="6" id="KW-0735">Signal-anchor</keyword>
<evidence type="ECO:0000256" key="9">
    <source>
        <dbReference type="ARBA" id="ARBA00023136"/>
    </source>
</evidence>
<feature type="transmembrane region" description="Helical" evidence="14">
    <location>
        <begin position="40"/>
        <end position="62"/>
    </location>
</feature>
<dbReference type="GO" id="GO:0015020">
    <property type="term" value="F:glucuronosyltransferase activity"/>
    <property type="evidence" value="ECO:0007669"/>
    <property type="project" value="TreeGrafter"/>
</dbReference>
<dbReference type="Pfam" id="PF01501">
    <property type="entry name" value="Glyco_transf_8"/>
    <property type="match status" value="1"/>
</dbReference>
<keyword evidence="9 14" id="KW-0472">Membrane</keyword>
<dbReference type="Pfam" id="PF13896">
    <property type="entry name" value="Glyco_transf_49"/>
    <property type="match status" value="1"/>
</dbReference>
<sequence>MALEDNPPAVYHLSFARKMLLMLGIWPLNRGDWLEKLYELYFLTTFIYYIAFNISGAALAILTWSENYLTTASSMGIVIEYMSNAYKVAIFKSATMRGLIREINEKEQQIFESDNQKVKRLYMKNANENRKVVLSYTVMGTVGISLYFLTPLVGNALIPLAFNNETGIQAHYFIVFSWFPFDPNQYYWAAYLLQFIGCLIGYSYIVYCGVLYISILNFIKVRFQIIQHYFINLSDYGEEYEQLYTVDQEMAQFLLLKVLVKEHLQIIDFVKRLNDTMQFFTLLNFLISSFQLSLLAYQILQLPLIQQLPVLSYFTTLNTQLILTYQAAHMIVVESSNMADSLFMGNWHTYSPRTLRTLQMICIRAQKPLAMTIGPIAQVKVTALIQIYKALYSREESVPAALFLDSVKPKLMGHFAKNLYHTSTAKDEQFKPRDFCEIIHIGVVCSGVKSSTYFHALLKSMLLYRSNSLHFHILISNESGTVLNVLFKSWNLPQVNVSFYDMNQWLTDVRWVQNTHYSGNYGLLKLVFNKVVPANVTSKLLVLDTDLIINDDIHGLWRLFKKFNSEQAIGIGENQSPYYLGQLSQSRPWPALGTGFNSGVMLYDFEKMNRLKWDLLWVNLTKRYSLTYGQTDLGDQDILNALIKEHPDIIYKLPCYWNTQMSSFSTSSTCYSKFKPKIIHWNSPQKFAVATNDGALFRGLANSVFEMNGNWFRSYPMICEDDWKTQLNVEPSDCQRFTLPPEVPFRTLLFVMEHKVTSDSSDITYVTHLSFDRISLIDNIARLWPGPISFTMYLSDAQFARVVHLLSDSQLLSSRSNIAYHVVFKQGEFYPTNTLRNTGLKHVQTPFVFLVDVDFVPMRLLYQLLRDNLKNFGDLKQKALVVPAFEAIGPNLTMPENKLKLLEALERKEFRPFQEASWAPGHAATDYTRWQMEYAPYQVKWQTHYEPYIVVRSDVIGFDERFLGFGWNKVEHIMELEAQDYEFTVLSDVFIVHQAHKPSCDNLKYRQSPLYQRCLQTLKRTFIRELSKKYKKNYSDSLRSKRAVSKESSTSVYDSTDFFLVWGGKEKAEGRKEPRRPIAKEQEKPDYNYYFYESEHPYNLTVMKTRPNASLRQQGSDKSSSEELDYEYNEEERKFRDLHESTTTVTDNFTLLMDEDLVALEH</sequence>
<keyword evidence="12" id="KW-0807">Transducer</keyword>
<keyword evidence="4 14" id="KW-0812">Transmembrane</keyword>
<dbReference type="InterPro" id="IPR004117">
    <property type="entry name" value="7tm6_olfct_rcpt"/>
</dbReference>
<evidence type="ECO:0000256" key="6">
    <source>
        <dbReference type="ARBA" id="ARBA00022968"/>
    </source>
</evidence>
<keyword evidence="11" id="KW-0325">Glycoprotein</keyword>
<evidence type="ECO:0000256" key="13">
    <source>
        <dbReference type="SAM" id="MobiDB-lite"/>
    </source>
</evidence>
<evidence type="ECO:0000256" key="5">
    <source>
        <dbReference type="ARBA" id="ARBA00022725"/>
    </source>
</evidence>
<dbReference type="GO" id="GO:0042285">
    <property type="term" value="F:xylosyltransferase activity"/>
    <property type="evidence" value="ECO:0007669"/>
    <property type="project" value="TreeGrafter"/>
</dbReference>
<evidence type="ECO:0000256" key="10">
    <source>
        <dbReference type="ARBA" id="ARBA00023170"/>
    </source>
</evidence>
<dbReference type="STRING" id="77166.U4UBD7"/>